<evidence type="ECO:0000313" key="2">
    <source>
        <dbReference type="Proteomes" id="UP000050525"/>
    </source>
</evidence>
<name>A0A151M8E5_ALLMI</name>
<proteinExistence type="predicted"/>
<protein>
    <submittedName>
        <fullName evidence="1">Uncharacterized protein</fullName>
    </submittedName>
</protein>
<keyword evidence="2" id="KW-1185">Reference proteome</keyword>
<dbReference type="EMBL" id="AKHW03006358">
    <property type="protein sequence ID" value="KYO20786.1"/>
    <property type="molecule type" value="Genomic_DNA"/>
</dbReference>
<reference evidence="1 2" key="1">
    <citation type="journal article" date="2012" name="Genome Biol.">
        <title>Sequencing three crocodilian genomes to illuminate the evolution of archosaurs and amniotes.</title>
        <authorList>
            <person name="St John J.A."/>
            <person name="Braun E.L."/>
            <person name="Isberg S.R."/>
            <person name="Miles L.G."/>
            <person name="Chong A.Y."/>
            <person name="Gongora J."/>
            <person name="Dalzell P."/>
            <person name="Moran C."/>
            <person name="Bed'hom B."/>
            <person name="Abzhanov A."/>
            <person name="Burgess S.C."/>
            <person name="Cooksey A.M."/>
            <person name="Castoe T.A."/>
            <person name="Crawford N.G."/>
            <person name="Densmore L.D."/>
            <person name="Drew J.C."/>
            <person name="Edwards S.V."/>
            <person name="Faircloth B.C."/>
            <person name="Fujita M.K."/>
            <person name="Greenwold M.J."/>
            <person name="Hoffmann F.G."/>
            <person name="Howard J.M."/>
            <person name="Iguchi T."/>
            <person name="Janes D.E."/>
            <person name="Khan S.Y."/>
            <person name="Kohno S."/>
            <person name="de Koning A.J."/>
            <person name="Lance S.L."/>
            <person name="McCarthy F.M."/>
            <person name="McCormack J.E."/>
            <person name="Merchant M.E."/>
            <person name="Peterson D.G."/>
            <person name="Pollock D.D."/>
            <person name="Pourmand N."/>
            <person name="Raney B.J."/>
            <person name="Roessler K.A."/>
            <person name="Sanford J.R."/>
            <person name="Sawyer R.H."/>
            <person name="Schmidt C.J."/>
            <person name="Triplett E.W."/>
            <person name="Tuberville T.D."/>
            <person name="Venegas-Anaya M."/>
            <person name="Howard J.T."/>
            <person name="Jarvis E.D."/>
            <person name="Guillette L.J.Jr."/>
            <person name="Glenn T.C."/>
            <person name="Green R.E."/>
            <person name="Ray D.A."/>
        </authorList>
    </citation>
    <scope>NUCLEOTIDE SEQUENCE [LARGE SCALE GENOMIC DNA]</scope>
    <source>
        <strain evidence="1">KSC_2009_1</strain>
    </source>
</reference>
<dbReference type="Proteomes" id="UP000050525">
    <property type="component" value="Unassembled WGS sequence"/>
</dbReference>
<sequence length="75" mass="8333">MCHPLQPVWSRHHVWVQFRTKESGYGARFKAIPACGNQAACRMGSVTVTAAASGKEGWGKNWALQYIQKFNKPGV</sequence>
<accession>A0A151M8E5</accession>
<gene>
    <name evidence="1" type="ORF">Y1Q_0012647</name>
</gene>
<organism evidence="1 2">
    <name type="scientific">Alligator mississippiensis</name>
    <name type="common">American alligator</name>
    <dbReference type="NCBI Taxonomy" id="8496"/>
    <lineage>
        <taxon>Eukaryota</taxon>
        <taxon>Metazoa</taxon>
        <taxon>Chordata</taxon>
        <taxon>Craniata</taxon>
        <taxon>Vertebrata</taxon>
        <taxon>Euteleostomi</taxon>
        <taxon>Archelosauria</taxon>
        <taxon>Archosauria</taxon>
        <taxon>Crocodylia</taxon>
        <taxon>Alligatoridae</taxon>
        <taxon>Alligatorinae</taxon>
        <taxon>Alligator</taxon>
    </lineage>
</organism>
<evidence type="ECO:0000313" key="1">
    <source>
        <dbReference type="EMBL" id="KYO20786.1"/>
    </source>
</evidence>
<comment type="caution">
    <text evidence="1">The sequence shown here is derived from an EMBL/GenBank/DDBJ whole genome shotgun (WGS) entry which is preliminary data.</text>
</comment>
<dbReference type="AlphaFoldDB" id="A0A151M8E5"/>